<dbReference type="InterPro" id="IPR050080">
    <property type="entry name" value="RNase_PH"/>
</dbReference>
<evidence type="ECO:0000313" key="8">
    <source>
        <dbReference type="EMBL" id="EQD40428.1"/>
    </source>
</evidence>
<dbReference type="GO" id="GO:0008033">
    <property type="term" value="P:tRNA processing"/>
    <property type="evidence" value="ECO:0007669"/>
    <property type="project" value="UniProtKB-KW"/>
</dbReference>
<reference evidence="8" key="1">
    <citation type="submission" date="2013-08" db="EMBL/GenBank/DDBJ databases">
        <authorList>
            <person name="Mendez C."/>
            <person name="Richter M."/>
            <person name="Ferrer M."/>
            <person name="Sanchez J."/>
        </authorList>
    </citation>
    <scope>NUCLEOTIDE SEQUENCE</scope>
</reference>
<comment type="caution">
    <text evidence="8">The sequence shown here is derived from an EMBL/GenBank/DDBJ whole genome shotgun (WGS) entry which is preliminary data.</text>
</comment>
<gene>
    <name evidence="8" type="ORF">B2A_11032</name>
</gene>
<keyword evidence="8" id="KW-0808">Transferase</keyword>
<keyword evidence="2" id="KW-0698">rRNA processing</keyword>
<sequence length="150" mass="15652">MVARSLRAAVDLGRLGERTVIVDCDVLHADGGTRTASISGGYVALALACRRLLQARMVKSDPMVAQVAAISVGIVGSLPMVDLDYAEDSRASTDMNLVMDGSHGMIELQGTAESAPFTREELDLLLDLGSAGIDEVLRAQRAALDAPGVG</sequence>
<dbReference type="AlphaFoldDB" id="T0Z5W8"/>
<dbReference type="GO" id="GO:0000049">
    <property type="term" value="F:tRNA binding"/>
    <property type="evidence" value="ECO:0007669"/>
    <property type="project" value="UniProtKB-KW"/>
</dbReference>
<dbReference type="PANTHER" id="PTHR11953:SF0">
    <property type="entry name" value="EXOSOME COMPLEX COMPONENT RRP41"/>
    <property type="match status" value="1"/>
</dbReference>
<evidence type="ECO:0000256" key="2">
    <source>
        <dbReference type="ARBA" id="ARBA00022552"/>
    </source>
</evidence>
<dbReference type="InterPro" id="IPR036345">
    <property type="entry name" value="ExoRNase_PH_dom2_sf"/>
</dbReference>
<dbReference type="EC" id="2.7.7.56" evidence="8"/>
<dbReference type="InterPro" id="IPR015847">
    <property type="entry name" value="ExoRNase_PH_dom2"/>
</dbReference>
<feature type="domain" description="Exoribonuclease phosphorolytic" evidence="7">
    <location>
        <begin position="66"/>
        <end position="131"/>
    </location>
</feature>
<dbReference type="GO" id="GO:0009022">
    <property type="term" value="F:tRNA nucleotidyltransferase activity"/>
    <property type="evidence" value="ECO:0007669"/>
    <property type="project" value="UniProtKB-EC"/>
</dbReference>
<keyword evidence="5" id="KW-0694">RNA-binding</keyword>
<dbReference type="SUPFAM" id="SSF54211">
    <property type="entry name" value="Ribosomal protein S5 domain 2-like"/>
    <property type="match status" value="1"/>
</dbReference>
<reference evidence="8" key="2">
    <citation type="journal article" date="2014" name="ISME J.">
        <title>Microbial stratification in low pH oxic and suboxic macroscopic growths along an acid mine drainage.</title>
        <authorList>
            <person name="Mendez-Garcia C."/>
            <person name="Mesa V."/>
            <person name="Sprenger R.R."/>
            <person name="Richter M."/>
            <person name="Diez M.S."/>
            <person name="Solano J."/>
            <person name="Bargiela R."/>
            <person name="Golyshina O.V."/>
            <person name="Manteca A."/>
            <person name="Ramos J.L."/>
            <person name="Gallego J.R."/>
            <person name="Llorente I."/>
            <person name="Martins Dos Santos V.A."/>
            <person name="Jensen O.N."/>
            <person name="Pelaez A.I."/>
            <person name="Sanchez J."/>
            <person name="Ferrer M."/>
        </authorList>
    </citation>
    <scope>NUCLEOTIDE SEQUENCE</scope>
</reference>
<feature type="domain" description="Exoribonuclease phosphorolytic" evidence="6">
    <location>
        <begin position="2"/>
        <end position="48"/>
    </location>
</feature>
<accession>T0Z5W8</accession>
<dbReference type="InterPro" id="IPR027408">
    <property type="entry name" value="PNPase/RNase_PH_dom_sf"/>
</dbReference>
<evidence type="ECO:0000259" key="6">
    <source>
        <dbReference type="Pfam" id="PF01138"/>
    </source>
</evidence>
<dbReference type="GO" id="GO:0006364">
    <property type="term" value="P:rRNA processing"/>
    <property type="evidence" value="ECO:0007669"/>
    <property type="project" value="UniProtKB-KW"/>
</dbReference>
<dbReference type="InterPro" id="IPR020568">
    <property type="entry name" value="Ribosomal_Su5_D2-typ_SF"/>
</dbReference>
<dbReference type="GO" id="GO:0016075">
    <property type="term" value="P:rRNA catabolic process"/>
    <property type="evidence" value="ECO:0007669"/>
    <property type="project" value="TreeGrafter"/>
</dbReference>
<comment type="similarity">
    <text evidence="1">Belongs to the RNase PH family.</text>
</comment>
<name>T0Z5W8_9ZZZZ</name>
<keyword evidence="4" id="KW-0819">tRNA processing</keyword>
<keyword evidence="8" id="KW-0548">Nucleotidyltransferase</keyword>
<dbReference type="PANTHER" id="PTHR11953">
    <property type="entry name" value="EXOSOME COMPLEX COMPONENT"/>
    <property type="match status" value="1"/>
</dbReference>
<dbReference type="SUPFAM" id="SSF55666">
    <property type="entry name" value="Ribonuclease PH domain 2-like"/>
    <property type="match status" value="1"/>
</dbReference>
<evidence type="ECO:0000256" key="1">
    <source>
        <dbReference type="ARBA" id="ARBA00006678"/>
    </source>
</evidence>
<evidence type="ECO:0000256" key="4">
    <source>
        <dbReference type="ARBA" id="ARBA00022694"/>
    </source>
</evidence>
<dbReference type="NCBIfam" id="TIGR01966">
    <property type="entry name" value="RNasePH"/>
    <property type="match status" value="1"/>
</dbReference>
<dbReference type="Pfam" id="PF03725">
    <property type="entry name" value="RNase_PH_C"/>
    <property type="match status" value="1"/>
</dbReference>
<organism evidence="8">
    <name type="scientific">mine drainage metagenome</name>
    <dbReference type="NCBI Taxonomy" id="410659"/>
    <lineage>
        <taxon>unclassified sequences</taxon>
        <taxon>metagenomes</taxon>
        <taxon>ecological metagenomes</taxon>
    </lineage>
</organism>
<evidence type="ECO:0000259" key="7">
    <source>
        <dbReference type="Pfam" id="PF03725"/>
    </source>
</evidence>
<dbReference type="Gene3D" id="3.30.230.70">
    <property type="entry name" value="GHMP Kinase, N-terminal domain"/>
    <property type="match status" value="1"/>
</dbReference>
<evidence type="ECO:0000256" key="3">
    <source>
        <dbReference type="ARBA" id="ARBA00022555"/>
    </source>
</evidence>
<dbReference type="EMBL" id="AUZZ01007954">
    <property type="protein sequence ID" value="EQD40428.1"/>
    <property type="molecule type" value="Genomic_DNA"/>
</dbReference>
<dbReference type="Pfam" id="PF01138">
    <property type="entry name" value="RNase_PH"/>
    <property type="match status" value="1"/>
</dbReference>
<proteinExistence type="inferred from homology"/>
<dbReference type="InterPro" id="IPR001247">
    <property type="entry name" value="ExoRNase_PH_dom1"/>
</dbReference>
<evidence type="ECO:0000256" key="5">
    <source>
        <dbReference type="ARBA" id="ARBA00022884"/>
    </source>
</evidence>
<keyword evidence="3" id="KW-0820">tRNA-binding</keyword>
<protein>
    <submittedName>
        <fullName evidence="8">Ribonuclease PH</fullName>
        <ecNumber evidence="8">2.7.7.56</ecNumber>
    </submittedName>
</protein>
<dbReference type="InterPro" id="IPR002381">
    <property type="entry name" value="RNase_PH_bac-type"/>
</dbReference>